<dbReference type="PRINTS" id="PR00081">
    <property type="entry name" value="GDHRDH"/>
</dbReference>
<dbReference type="GO" id="GO:0016491">
    <property type="term" value="F:oxidoreductase activity"/>
    <property type="evidence" value="ECO:0007669"/>
    <property type="project" value="UniProtKB-KW"/>
</dbReference>
<organism evidence="3 4">
    <name type="scientific">Drosophila willistoni</name>
    <name type="common">Fruit fly</name>
    <dbReference type="NCBI Taxonomy" id="7260"/>
    <lineage>
        <taxon>Eukaryota</taxon>
        <taxon>Metazoa</taxon>
        <taxon>Ecdysozoa</taxon>
        <taxon>Arthropoda</taxon>
        <taxon>Hexapoda</taxon>
        <taxon>Insecta</taxon>
        <taxon>Pterygota</taxon>
        <taxon>Neoptera</taxon>
        <taxon>Endopterygota</taxon>
        <taxon>Diptera</taxon>
        <taxon>Brachycera</taxon>
        <taxon>Muscomorpha</taxon>
        <taxon>Ephydroidea</taxon>
        <taxon>Drosophilidae</taxon>
        <taxon>Drosophila</taxon>
        <taxon>Sophophora</taxon>
    </lineage>
</organism>
<dbReference type="FunCoup" id="B4NBL7">
    <property type="interactions" value="18"/>
</dbReference>
<protein>
    <submittedName>
        <fullName evidence="3">Uncharacterized protein</fullName>
        <ecNumber evidence="3">1.-.-.-</ecNumber>
    </submittedName>
</protein>
<sequence length="329" mass="38140">MRGSHLLRALKRTFGWGRRQLQVDKHNVILITGCDSGLGHSLAVYCHNALQMTVVSCCHNLQSEGAQLLRQMNSSKEPHRMHIWALDLLQAESIELVHEQLVKLLETHKDYQIMALVNNAGVMCFGDFEWQTPEQIELQINCNLLGTMRLTRQLLPLLRRQGGRIINVTSHCGLQALPSLAPYAASKAALRSWTDALRIELQPHGMEVVNFIPGSFVMASNIAARQQQQAQQMRENFTREQHDYYDGYFERFHGYLRILSGFKAPNQLRDEELLSKFKDALTNVQPWTIYIHEPWRYRIYRYLFWICPAPLVDWLTIRFCAMPTFEDSK</sequence>
<dbReference type="Pfam" id="PF00106">
    <property type="entry name" value="adh_short"/>
    <property type="match status" value="1"/>
</dbReference>
<dbReference type="SMR" id="B4NBL7"/>
<dbReference type="KEGG" id="dwi:6647737"/>
<name>B4NBL7_DROWI</name>
<evidence type="ECO:0000313" key="4">
    <source>
        <dbReference type="Proteomes" id="UP000007798"/>
    </source>
</evidence>
<dbReference type="HOGENOM" id="CLU_010194_2_0_1"/>
<evidence type="ECO:0000256" key="2">
    <source>
        <dbReference type="RuleBase" id="RU000363"/>
    </source>
</evidence>
<dbReference type="eggNOG" id="KOG1610">
    <property type="taxonomic scope" value="Eukaryota"/>
</dbReference>
<dbReference type="AlphaFoldDB" id="B4NBL7"/>
<dbReference type="OMA" id="SCCHNLK"/>
<dbReference type="InterPro" id="IPR036291">
    <property type="entry name" value="NAD(P)-bd_dom_sf"/>
</dbReference>
<keyword evidence="4" id="KW-1185">Reference proteome</keyword>
<dbReference type="Gene3D" id="3.40.50.720">
    <property type="entry name" value="NAD(P)-binding Rossmann-like Domain"/>
    <property type="match status" value="1"/>
</dbReference>
<gene>
    <name evidence="3" type="primary">Dwil\GK11925</name>
    <name evidence="3" type="ORF">Dwil_GK11925</name>
</gene>
<dbReference type="PANTHER" id="PTHR43313">
    <property type="entry name" value="SHORT-CHAIN DEHYDROGENASE/REDUCTASE FAMILY 9C"/>
    <property type="match status" value="1"/>
</dbReference>
<dbReference type="OrthoDB" id="294295at2759"/>
<accession>B4NBL7</accession>
<dbReference type="Proteomes" id="UP000007798">
    <property type="component" value="Unassembled WGS sequence"/>
</dbReference>
<proteinExistence type="inferred from homology"/>
<dbReference type="PANTHER" id="PTHR43313:SF36">
    <property type="entry name" value="D-BETA-HYDROXYBUTYRATE DEHYDROGENASE, MITOCHONDRIAL"/>
    <property type="match status" value="1"/>
</dbReference>
<reference evidence="3 4" key="1">
    <citation type="journal article" date="2007" name="Nature">
        <title>Evolution of genes and genomes on the Drosophila phylogeny.</title>
        <authorList>
            <consortium name="Drosophila 12 Genomes Consortium"/>
            <person name="Clark A.G."/>
            <person name="Eisen M.B."/>
            <person name="Smith D.R."/>
            <person name="Bergman C.M."/>
            <person name="Oliver B."/>
            <person name="Markow T.A."/>
            <person name="Kaufman T.C."/>
            <person name="Kellis M."/>
            <person name="Gelbart W."/>
            <person name="Iyer V.N."/>
            <person name="Pollard D.A."/>
            <person name="Sackton T.B."/>
            <person name="Larracuente A.M."/>
            <person name="Singh N.D."/>
            <person name="Abad J.P."/>
            <person name="Abt D.N."/>
            <person name="Adryan B."/>
            <person name="Aguade M."/>
            <person name="Akashi H."/>
            <person name="Anderson W.W."/>
            <person name="Aquadro C.F."/>
            <person name="Ardell D.H."/>
            <person name="Arguello R."/>
            <person name="Artieri C.G."/>
            <person name="Barbash D.A."/>
            <person name="Barker D."/>
            <person name="Barsanti P."/>
            <person name="Batterham P."/>
            <person name="Batzoglou S."/>
            <person name="Begun D."/>
            <person name="Bhutkar A."/>
            <person name="Blanco E."/>
            <person name="Bosak S.A."/>
            <person name="Bradley R.K."/>
            <person name="Brand A.D."/>
            <person name="Brent M.R."/>
            <person name="Brooks A.N."/>
            <person name="Brown R.H."/>
            <person name="Butlin R.K."/>
            <person name="Caggese C."/>
            <person name="Calvi B.R."/>
            <person name="Bernardo de Carvalho A."/>
            <person name="Caspi A."/>
            <person name="Castrezana S."/>
            <person name="Celniker S.E."/>
            <person name="Chang J.L."/>
            <person name="Chapple C."/>
            <person name="Chatterji S."/>
            <person name="Chinwalla A."/>
            <person name="Civetta A."/>
            <person name="Clifton S.W."/>
            <person name="Comeron J.M."/>
            <person name="Costello J.C."/>
            <person name="Coyne J.A."/>
            <person name="Daub J."/>
            <person name="David R.G."/>
            <person name="Delcher A.L."/>
            <person name="Delehaunty K."/>
            <person name="Do C.B."/>
            <person name="Ebling H."/>
            <person name="Edwards K."/>
            <person name="Eickbush T."/>
            <person name="Evans J.D."/>
            <person name="Filipski A."/>
            <person name="Findeiss S."/>
            <person name="Freyhult E."/>
            <person name="Fulton L."/>
            <person name="Fulton R."/>
            <person name="Garcia A.C."/>
            <person name="Gardiner A."/>
            <person name="Garfield D.A."/>
            <person name="Garvin B.E."/>
            <person name="Gibson G."/>
            <person name="Gilbert D."/>
            <person name="Gnerre S."/>
            <person name="Godfrey J."/>
            <person name="Good R."/>
            <person name="Gotea V."/>
            <person name="Gravely B."/>
            <person name="Greenberg A.J."/>
            <person name="Griffiths-Jones S."/>
            <person name="Gross S."/>
            <person name="Guigo R."/>
            <person name="Gustafson E.A."/>
            <person name="Haerty W."/>
            <person name="Hahn M.W."/>
            <person name="Halligan D.L."/>
            <person name="Halpern A.L."/>
            <person name="Halter G.M."/>
            <person name="Han M.V."/>
            <person name="Heger A."/>
            <person name="Hillier L."/>
            <person name="Hinrichs A.S."/>
            <person name="Holmes I."/>
            <person name="Hoskins R.A."/>
            <person name="Hubisz M.J."/>
            <person name="Hultmark D."/>
            <person name="Huntley M.A."/>
            <person name="Jaffe D.B."/>
            <person name="Jagadeeshan S."/>
            <person name="Jeck W.R."/>
            <person name="Johnson J."/>
            <person name="Jones C.D."/>
            <person name="Jordan W.C."/>
            <person name="Karpen G.H."/>
            <person name="Kataoka E."/>
            <person name="Keightley P.D."/>
            <person name="Kheradpour P."/>
            <person name="Kirkness E.F."/>
            <person name="Koerich L.B."/>
            <person name="Kristiansen K."/>
            <person name="Kudrna D."/>
            <person name="Kulathinal R.J."/>
            <person name="Kumar S."/>
            <person name="Kwok R."/>
            <person name="Lander E."/>
            <person name="Langley C.H."/>
            <person name="Lapoint R."/>
            <person name="Lazzaro B.P."/>
            <person name="Lee S.J."/>
            <person name="Levesque L."/>
            <person name="Li R."/>
            <person name="Lin C.F."/>
            <person name="Lin M.F."/>
            <person name="Lindblad-Toh K."/>
            <person name="Llopart A."/>
            <person name="Long M."/>
            <person name="Low L."/>
            <person name="Lozovsky E."/>
            <person name="Lu J."/>
            <person name="Luo M."/>
            <person name="Machado C.A."/>
            <person name="Makalowski W."/>
            <person name="Marzo M."/>
            <person name="Matsuda M."/>
            <person name="Matzkin L."/>
            <person name="McAllister B."/>
            <person name="McBride C.S."/>
            <person name="McKernan B."/>
            <person name="McKernan K."/>
            <person name="Mendez-Lago M."/>
            <person name="Minx P."/>
            <person name="Mollenhauer M.U."/>
            <person name="Montooth K."/>
            <person name="Mount S.M."/>
            <person name="Mu X."/>
            <person name="Myers E."/>
            <person name="Negre B."/>
            <person name="Newfeld S."/>
            <person name="Nielsen R."/>
            <person name="Noor M.A."/>
            <person name="O'Grady P."/>
            <person name="Pachter L."/>
            <person name="Papaceit M."/>
            <person name="Parisi M.J."/>
            <person name="Parisi M."/>
            <person name="Parts L."/>
            <person name="Pedersen J.S."/>
            <person name="Pesole G."/>
            <person name="Phillippy A.M."/>
            <person name="Ponting C.P."/>
            <person name="Pop M."/>
            <person name="Porcelli D."/>
            <person name="Powell J.R."/>
            <person name="Prohaska S."/>
            <person name="Pruitt K."/>
            <person name="Puig M."/>
            <person name="Quesneville H."/>
            <person name="Ram K.R."/>
            <person name="Rand D."/>
            <person name="Rasmussen M.D."/>
            <person name="Reed L.K."/>
            <person name="Reenan R."/>
            <person name="Reily A."/>
            <person name="Remington K.A."/>
            <person name="Rieger T.T."/>
            <person name="Ritchie M.G."/>
            <person name="Robin C."/>
            <person name="Rogers Y.H."/>
            <person name="Rohde C."/>
            <person name="Rozas J."/>
            <person name="Rubenfield M.J."/>
            <person name="Ruiz A."/>
            <person name="Russo S."/>
            <person name="Salzberg S.L."/>
            <person name="Sanchez-Gracia A."/>
            <person name="Saranga D.J."/>
            <person name="Sato H."/>
            <person name="Schaeffer S.W."/>
            <person name="Schatz M.C."/>
            <person name="Schlenke T."/>
            <person name="Schwartz R."/>
            <person name="Segarra C."/>
            <person name="Singh R.S."/>
            <person name="Sirot L."/>
            <person name="Sirota M."/>
            <person name="Sisneros N.B."/>
            <person name="Smith C.D."/>
            <person name="Smith T.F."/>
            <person name="Spieth J."/>
            <person name="Stage D.E."/>
            <person name="Stark A."/>
            <person name="Stephan W."/>
            <person name="Strausberg R.L."/>
            <person name="Strempel S."/>
            <person name="Sturgill D."/>
            <person name="Sutton G."/>
            <person name="Sutton G.G."/>
            <person name="Tao W."/>
            <person name="Teichmann S."/>
            <person name="Tobari Y.N."/>
            <person name="Tomimura Y."/>
            <person name="Tsolas J.M."/>
            <person name="Valente V.L."/>
            <person name="Venter E."/>
            <person name="Venter J.C."/>
            <person name="Vicario S."/>
            <person name="Vieira F.G."/>
            <person name="Vilella A.J."/>
            <person name="Villasante A."/>
            <person name="Walenz B."/>
            <person name="Wang J."/>
            <person name="Wasserman M."/>
            <person name="Watts T."/>
            <person name="Wilson D."/>
            <person name="Wilson R.K."/>
            <person name="Wing R.A."/>
            <person name="Wolfner M.F."/>
            <person name="Wong A."/>
            <person name="Wong G.K."/>
            <person name="Wu C.I."/>
            <person name="Wu G."/>
            <person name="Yamamoto D."/>
            <person name="Yang H.P."/>
            <person name="Yang S.P."/>
            <person name="Yorke J.A."/>
            <person name="Yoshida K."/>
            <person name="Zdobnov E."/>
            <person name="Zhang P."/>
            <person name="Zhang Y."/>
            <person name="Zimin A.V."/>
            <person name="Baldwin J."/>
            <person name="Abdouelleil A."/>
            <person name="Abdulkadir J."/>
            <person name="Abebe A."/>
            <person name="Abera B."/>
            <person name="Abreu J."/>
            <person name="Acer S.C."/>
            <person name="Aftuck L."/>
            <person name="Alexander A."/>
            <person name="An P."/>
            <person name="Anderson E."/>
            <person name="Anderson S."/>
            <person name="Arachi H."/>
            <person name="Azer M."/>
            <person name="Bachantsang P."/>
            <person name="Barry A."/>
            <person name="Bayul T."/>
            <person name="Berlin A."/>
            <person name="Bessette D."/>
            <person name="Bloom T."/>
            <person name="Blye J."/>
            <person name="Boguslavskiy L."/>
            <person name="Bonnet C."/>
            <person name="Boukhgalter B."/>
            <person name="Bourzgui I."/>
            <person name="Brown A."/>
            <person name="Cahill P."/>
            <person name="Channer S."/>
            <person name="Cheshatsang Y."/>
            <person name="Chuda L."/>
            <person name="Citroen M."/>
            <person name="Collymore A."/>
            <person name="Cooke P."/>
            <person name="Costello M."/>
            <person name="D'Aco K."/>
            <person name="Daza R."/>
            <person name="De Haan G."/>
            <person name="DeGray S."/>
            <person name="DeMaso C."/>
            <person name="Dhargay N."/>
            <person name="Dooley K."/>
            <person name="Dooley E."/>
            <person name="Doricent M."/>
            <person name="Dorje P."/>
            <person name="Dorjee K."/>
            <person name="Dupes A."/>
            <person name="Elong R."/>
            <person name="Falk J."/>
            <person name="Farina A."/>
            <person name="Faro S."/>
            <person name="Ferguson D."/>
            <person name="Fisher S."/>
            <person name="Foley C.D."/>
            <person name="Franke A."/>
            <person name="Friedrich D."/>
            <person name="Gadbois L."/>
            <person name="Gearin G."/>
            <person name="Gearin C.R."/>
            <person name="Giannoukos G."/>
            <person name="Goode T."/>
            <person name="Graham J."/>
            <person name="Grandbois E."/>
            <person name="Grewal S."/>
            <person name="Gyaltsen K."/>
            <person name="Hafez N."/>
            <person name="Hagos B."/>
            <person name="Hall J."/>
            <person name="Henson C."/>
            <person name="Hollinger A."/>
            <person name="Honan T."/>
            <person name="Huard M.D."/>
            <person name="Hughes L."/>
            <person name="Hurhula B."/>
            <person name="Husby M.E."/>
            <person name="Kamat A."/>
            <person name="Kanga B."/>
            <person name="Kashin S."/>
            <person name="Khazanovich D."/>
            <person name="Kisner P."/>
            <person name="Lance K."/>
            <person name="Lara M."/>
            <person name="Lee W."/>
            <person name="Lennon N."/>
            <person name="Letendre F."/>
            <person name="LeVine R."/>
            <person name="Lipovsky A."/>
            <person name="Liu X."/>
            <person name="Liu J."/>
            <person name="Liu S."/>
            <person name="Lokyitsang T."/>
            <person name="Lokyitsang Y."/>
            <person name="Lubonja R."/>
            <person name="Lui A."/>
            <person name="MacDonald P."/>
            <person name="Magnisalis V."/>
            <person name="Maru K."/>
            <person name="Matthews C."/>
            <person name="McCusker W."/>
            <person name="McDonough S."/>
            <person name="Mehta T."/>
            <person name="Meldrim J."/>
            <person name="Meneus L."/>
            <person name="Mihai O."/>
            <person name="Mihalev A."/>
            <person name="Mihova T."/>
            <person name="Mittelman R."/>
            <person name="Mlenga V."/>
            <person name="Montmayeur A."/>
            <person name="Mulrain L."/>
            <person name="Navidi A."/>
            <person name="Naylor J."/>
            <person name="Negash T."/>
            <person name="Nguyen T."/>
            <person name="Nguyen N."/>
            <person name="Nicol R."/>
            <person name="Norbu C."/>
            <person name="Norbu N."/>
            <person name="Novod N."/>
            <person name="O'Neill B."/>
            <person name="Osman S."/>
            <person name="Markiewicz E."/>
            <person name="Oyono O.L."/>
            <person name="Patti C."/>
            <person name="Phunkhang P."/>
            <person name="Pierre F."/>
            <person name="Priest M."/>
            <person name="Raghuraman S."/>
            <person name="Rege F."/>
            <person name="Reyes R."/>
            <person name="Rise C."/>
            <person name="Rogov P."/>
            <person name="Ross K."/>
            <person name="Ryan E."/>
            <person name="Settipalli S."/>
            <person name="Shea T."/>
            <person name="Sherpa N."/>
            <person name="Shi L."/>
            <person name="Shih D."/>
            <person name="Sparrow T."/>
            <person name="Spaulding J."/>
            <person name="Stalker J."/>
            <person name="Stange-Thomann N."/>
            <person name="Stavropoulos S."/>
            <person name="Stone C."/>
            <person name="Strader C."/>
            <person name="Tesfaye S."/>
            <person name="Thomson T."/>
            <person name="Thoulutsang Y."/>
            <person name="Thoulutsang D."/>
            <person name="Topham K."/>
            <person name="Topping I."/>
            <person name="Tsamla T."/>
            <person name="Vassiliev H."/>
            <person name="Vo A."/>
            <person name="Wangchuk T."/>
            <person name="Wangdi T."/>
            <person name="Weiand M."/>
            <person name="Wilkinson J."/>
            <person name="Wilson A."/>
            <person name="Yadav S."/>
            <person name="Young G."/>
            <person name="Yu Q."/>
            <person name="Zembek L."/>
            <person name="Zhong D."/>
            <person name="Zimmer A."/>
            <person name="Zwirko Z."/>
            <person name="Jaffe D.B."/>
            <person name="Alvarez P."/>
            <person name="Brockman W."/>
            <person name="Butler J."/>
            <person name="Chin C."/>
            <person name="Gnerre S."/>
            <person name="Grabherr M."/>
            <person name="Kleber M."/>
            <person name="Mauceli E."/>
            <person name="MacCallum I."/>
        </authorList>
    </citation>
    <scope>NUCLEOTIDE SEQUENCE [LARGE SCALE GENOMIC DNA]</scope>
    <source>
        <strain evidence="4">Tucson 14030-0811.24</strain>
    </source>
</reference>
<dbReference type="PRINTS" id="PR00080">
    <property type="entry name" value="SDRFAMILY"/>
</dbReference>
<dbReference type="GO" id="GO:0006697">
    <property type="term" value="P:ecdysone biosynthetic process"/>
    <property type="evidence" value="ECO:0007669"/>
    <property type="project" value="EnsemblMetazoa"/>
</dbReference>
<dbReference type="PhylomeDB" id="B4NBL7"/>
<dbReference type="InParanoid" id="B4NBL7"/>
<dbReference type="STRING" id="7260.B4NBL7"/>
<dbReference type="InterPro" id="IPR020904">
    <property type="entry name" value="Sc_DH/Rdtase_CS"/>
</dbReference>
<dbReference type="EMBL" id="CH964232">
    <property type="protein sequence ID" value="EDW81181.1"/>
    <property type="molecule type" value="Genomic_DNA"/>
</dbReference>
<comment type="similarity">
    <text evidence="2">Belongs to the short-chain dehydrogenases/reductases (SDR) family.</text>
</comment>
<evidence type="ECO:0000256" key="1">
    <source>
        <dbReference type="ARBA" id="ARBA00023002"/>
    </source>
</evidence>
<keyword evidence="1 3" id="KW-0560">Oxidoreductase</keyword>
<dbReference type="EC" id="1.-.-.-" evidence="3"/>
<dbReference type="SUPFAM" id="SSF51735">
    <property type="entry name" value="NAD(P)-binding Rossmann-fold domains"/>
    <property type="match status" value="1"/>
</dbReference>
<dbReference type="InterPro" id="IPR002347">
    <property type="entry name" value="SDR_fam"/>
</dbReference>
<evidence type="ECO:0000313" key="3">
    <source>
        <dbReference type="EMBL" id="EDW81181.1"/>
    </source>
</evidence>
<dbReference type="PROSITE" id="PS00061">
    <property type="entry name" value="ADH_SHORT"/>
    <property type="match status" value="1"/>
</dbReference>